<feature type="compositionally biased region" description="Low complexity" evidence="1">
    <location>
        <begin position="192"/>
        <end position="202"/>
    </location>
</feature>
<dbReference type="InterPro" id="IPR016024">
    <property type="entry name" value="ARM-type_fold"/>
</dbReference>
<feature type="compositionally biased region" description="Polar residues" evidence="1">
    <location>
        <begin position="16"/>
        <end position="25"/>
    </location>
</feature>
<keyword evidence="3" id="KW-1185">Reference proteome</keyword>
<feature type="compositionally biased region" description="Low complexity" evidence="1">
    <location>
        <begin position="150"/>
        <end position="176"/>
    </location>
</feature>
<dbReference type="Gene3D" id="1.25.40.180">
    <property type="match status" value="2"/>
</dbReference>
<feature type="compositionally biased region" description="Low complexity" evidence="1">
    <location>
        <begin position="212"/>
        <end position="228"/>
    </location>
</feature>
<feature type="compositionally biased region" description="Basic and acidic residues" evidence="1">
    <location>
        <begin position="32"/>
        <end position="62"/>
    </location>
</feature>
<dbReference type="AlphaFoldDB" id="A0A0D6LH31"/>
<dbReference type="Proteomes" id="UP000054495">
    <property type="component" value="Unassembled WGS sequence"/>
</dbReference>
<feature type="region of interest" description="Disordered" evidence="1">
    <location>
        <begin position="1"/>
        <end position="287"/>
    </location>
</feature>
<feature type="compositionally biased region" description="Basic and acidic residues" evidence="1">
    <location>
        <begin position="129"/>
        <end position="141"/>
    </location>
</feature>
<evidence type="ECO:0000256" key="1">
    <source>
        <dbReference type="SAM" id="MobiDB-lite"/>
    </source>
</evidence>
<feature type="compositionally biased region" description="Polar residues" evidence="1">
    <location>
        <begin position="675"/>
        <end position="685"/>
    </location>
</feature>
<reference evidence="2 3" key="1">
    <citation type="submission" date="2013-05" db="EMBL/GenBank/DDBJ databases">
        <title>Draft genome of the parasitic nematode Anyclostoma ceylanicum.</title>
        <authorList>
            <person name="Mitreva M."/>
        </authorList>
    </citation>
    <scope>NUCLEOTIDE SEQUENCE [LARGE SCALE GENOMIC DNA]</scope>
</reference>
<proteinExistence type="predicted"/>
<dbReference type="PANTHER" id="PTHR23253">
    <property type="entry name" value="EUKARYOTIC TRANSLATION INITIATION FACTOR 4 GAMMA"/>
    <property type="match status" value="1"/>
</dbReference>
<evidence type="ECO:0000313" key="3">
    <source>
        <dbReference type="Proteomes" id="UP000054495"/>
    </source>
</evidence>
<feature type="compositionally biased region" description="Basic and acidic residues" evidence="1">
    <location>
        <begin position="110"/>
        <end position="122"/>
    </location>
</feature>
<feature type="compositionally biased region" description="Low complexity" evidence="1">
    <location>
        <begin position="96"/>
        <end position="109"/>
    </location>
</feature>
<feature type="compositionally biased region" description="Polar residues" evidence="1">
    <location>
        <begin position="634"/>
        <end position="645"/>
    </location>
</feature>
<gene>
    <name evidence="2" type="ORF">ANCCEY_09535</name>
</gene>
<feature type="region of interest" description="Disordered" evidence="1">
    <location>
        <begin position="594"/>
        <end position="700"/>
    </location>
</feature>
<feature type="compositionally biased region" description="Low complexity" evidence="1">
    <location>
        <begin position="244"/>
        <end position="254"/>
    </location>
</feature>
<feature type="compositionally biased region" description="Basic and acidic residues" evidence="1">
    <location>
        <begin position="686"/>
        <end position="700"/>
    </location>
</feature>
<feature type="compositionally biased region" description="Basic and acidic residues" evidence="1">
    <location>
        <begin position="259"/>
        <end position="277"/>
    </location>
</feature>
<sequence length="956" mass="106980">MPMQPPPQQVQHQRNKNILTIQDPNTLEEVDLGARSDAAADAKKDDGKGRKDIDAEQKKSEVMRQFTRQLQERNEMDQGESTAAAASAAPKPNSVATEPPAAEEASSSKPAEEPKPAEKETTPEASEMTPKESTPERKPTEAEPTPDQIAPAVESAAEPAVDVVEPPAEQPVPAATEPEDSKPHADEEEVKPSSAAATPEVPAEAEEETTKSEAAPAETVTSTTTVTTDQPSVADIEPEESSVDAADTPDAPTPDTEEEERRKAEEEEERRRQREAELDAQLQTLEANPAEVDRENLIYGRAFLYCVRDIEKEFKRSPCPLSHDIIVKLGIDLNSMPKGSDNKKQHNFIPPWMNPSRQSNKPSNRPLLLKNVRSLMNKITPTTKDELIREFLSYNVSSSQEQLTSVDKELKENSKLSLCRNALLNRAQETFVNKTWEEERNVKVKAIEEEEDPKKKLQMEIDLQEADNKFRRRKFGNITCYPSFDCSVDHCIQESLQCAIQLIESLGKQLDQSTPEFNGKEYLDQTLKHLESISGMCSNKIRFMIMNVIELRQNRWIPRKGVDQGPKKLAEIHNEIKREQMENQLQRDQYDRKLRTGGSTSQHGRNPPVARNSLDNRFGGAKGGDRRSIAASKAKQTPSSVQPKSVSLLLKGDNSLGGARKTWHQGSGGGGNSSTTETAKSAWQKTSRDESQRKNSAVDERAASLAAAKTICSGKTESTPETDSEEVKAMREEKYQKIGKEVGAVLESYDEGDMKLEECVDEIFKIVNNEKYGCPNVNEVFYRFTEYAVEKVRKPQLPKLGHMLCLALQKNEQKQEALAGMSRYCAMSVEAEMWMDIPDIWSKLADLLVNAVYCDPNLTSGSRPSFKDFTNVFLEASKDDRKDKSFELLVISLKRMAEMNAKVDAHDHATMSSFVYQEEVLPFLQNIDRVKLDSALRACRPEVPGFEDLYAVLHHH</sequence>
<accession>A0A0D6LH31</accession>
<evidence type="ECO:0000313" key="2">
    <source>
        <dbReference type="EMBL" id="EPB71370.1"/>
    </source>
</evidence>
<dbReference type="GO" id="GO:0016281">
    <property type="term" value="C:eukaryotic translation initiation factor 4F complex"/>
    <property type="evidence" value="ECO:0007669"/>
    <property type="project" value="TreeGrafter"/>
</dbReference>
<name>A0A0D6LH31_9BILA</name>
<protein>
    <submittedName>
        <fullName evidence="2">MIF4G domain protein</fullName>
    </submittedName>
</protein>
<dbReference type="SUPFAM" id="SSF48371">
    <property type="entry name" value="ARM repeat"/>
    <property type="match status" value="1"/>
</dbReference>
<dbReference type="EMBL" id="KE125115">
    <property type="protein sequence ID" value="EPB71370.1"/>
    <property type="molecule type" value="Genomic_DNA"/>
</dbReference>
<dbReference type="GO" id="GO:0003729">
    <property type="term" value="F:mRNA binding"/>
    <property type="evidence" value="ECO:0007669"/>
    <property type="project" value="TreeGrafter"/>
</dbReference>
<dbReference type="PANTHER" id="PTHR23253:SF78">
    <property type="entry name" value="EUKARYOTIC TRANSLATION INITIATION FACTOR 4G1, ISOFORM B-RELATED"/>
    <property type="match status" value="1"/>
</dbReference>
<dbReference type="GO" id="GO:0003743">
    <property type="term" value="F:translation initiation factor activity"/>
    <property type="evidence" value="ECO:0007669"/>
    <property type="project" value="TreeGrafter"/>
</dbReference>
<organism evidence="2 3">
    <name type="scientific">Ancylostoma ceylanicum</name>
    <dbReference type="NCBI Taxonomy" id="53326"/>
    <lineage>
        <taxon>Eukaryota</taxon>
        <taxon>Metazoa</taxon>
        <taxon>Ecdysozoa</taxon>
        <taxon>Nematoda</taxon>
        <taxon>Chromadorea</taxon>
        <taxon>Rhabditida</taxon>
        <taxon>Rhabditina</taxon>
        <taxon>Rhabditomorpha</taxon>
        <taxon>Strongyloidea</taxon>
        <taxon>Ancylostomatidae</taxon>
        <taxon>Ancylostomatinae</taxon>
        <taxon>Ancylostoma</taxon>
    </lineage>
</organism>